<feature type="compositionally biased region" description="Basic and acidic residues" evidence="1">
    <location>
        <begin position="206"/>
        <end position="221"/>
    </location>
</feature>
<sequence>MASLSTRETYGVTQVTCPLVDDAWCNFKKSNISQSLDSIFCVQVKIWLFLIEQDCGTFIPGRSILVLLAGIKAYLRWRKRSKSRLNSVLGAQVDIRLFVYEQDYDTIHPGHQGIMDLARPKPTTEPTEILCLRYKPFRSDLRFFYPGFRLRLPEVDDADDVAREAGRDPRLLGVPRHLEYVPLAPEAPDVLPVGDAPYIELAGEGAGREVVPRRGEGDGVDRLPVPGEDPEA</sequence>
<organism evidence="2 3">
    <name type="scientific">Thalassiosira oceanica</name>
    <name type="common">Marine diatom</name>
    <dbReference type="NCBI Taxonomy" id="159749"/>
    <lineage>
        <taxon>Eukaryota</taxon>
        <taxon>Sar</taxon>
        <taxon>Stramenopiles</taxon>
        <taxon>Ochrophyta</taxon>
        <taxon>Bacillariophyta</taxon>
        <taxon>Coscinodiscophyceae</taxon>
        <taxon>Thalassiosirophycidae</taxon>
        <taxon>Thalassiosirales</taxon>
        <taxon>Thalassiosiraceae</taxon>
        <taxon>Thalassiosira</taxon>
    </lineage>
</organism>
<protein>
    <submittedName>
        <fullName evidence="2">Uncharacterized protein</fullName>
    </submittedName>
</protein>
<accession>K0RF76</accession>
<evidence type="ECO:0000256" key="1">
    <source>
        <dbReference type="SAM" id="MobiDB-lite"/>
    </source>
</evidence>
<gene>
    <name evidence="2" type="ORF">THAOC_28359</name>
</gene>
<dbReference type="AlphaFoldDB" id="K0RF76"/>
<feature type="region of interest" description="Disordered" evidence="1">
    <location>
        <begin position="205"/>
        <end position="232"/>
    </location>
</feature>
<comment type="caution">
    <text evidence="2">The sequence shown here is derived from an EMBL/GenBank/DDBJ whole genome shotgun (WGS) entry which is preliminary data.</text>
</comment>
<evidence type="ECO:0000313" key="2">
    <source>
        <dbReference type="EMBL" id="EJK52373.1"/>
    </source>
</evidence>
<proteinExistence type="predicted"/>
<evidence type="ECO:0000313" key="3">
    <source>
        <dbReference type="Proteomes" id="UP000266841"/>
    </source>
</evidence>
<feature type="non-terminal residue" evidence="2">
    <location>
        <position position="232"/>
    </location>
</feature>
<keyword evidence="3" id="KW-1185">Reference proteome</keyword>
<reference evidence="2 3" key="1">
    <citation type="journal article" date="2012" name="Genome Biol.">
        <title>Genome and low-iron response of an oceanic diatom adapted to chronic iron limitation.</title>
        <authorList>
            <person name="Lommer M."/>
            <person name="Specht M."/>
            <person name="Roy A.S."/>
            <person name="Kraemer L."/>
            <person name="Andreson R."/>
            <person name="Gutowska M.A."/>
            <person name="Wolf J."/>
            <person name="Bergner S.V."/>
            <person name="Schilhabel M.B."/>
            <person name="Klostermeier U.C."/>
            <person name="Beiko R.G."/>
            <person name="Rosenstiel P."/>
            <person name="Hippler M."/>
            <person name="Laroche J."/>
        </authorList>
    </citation>
    <scope>NUCLEOTIDE SEQUENCE [LARGE SCALE GENOMIC DNA]</scope>
    <source>
        <strain evidence="2 3">CCMP1005</strain>
    </source>
</reference>
<name>K0RF76_THAOC</name>
<dbReference type="EMBL" id="AGNL01039978">
    <property type="protein sequence ID" value="EJK52373.1"/>
    <property type="molecule type" value="Genomic_DNA"/>
</dbReference>
<dbReference type="Proteomes" id="UP000266841">
    <property type="component" value="Unassembled WGS sequence"/>
</dbReference>